<sequence>MSNKNILLISQNFAPEPTGIGKYNGEMIDWLAAHGHKCTVITTYPYYPYWKVQAPYKNRGYKKEVISYPEGGEIVIYRCPAYIPANPTGKKRMLQDLSFWIFKFWVVLKLMLSSKVFDLILTVAPSFHLGFLGLMLKKRNGGKVLYHIQDLQIEAAQDLNMLSNEKLFERLYKIEKKILESADFVSSISDGMIAKIKAKVDRDVLFFPNWVDTSFFCPLAERHQLKSQWKYAPNDIVFLYSGAIGEKQGLEGILHAAELLKQHRDIKFIICGSGPFKQKLIEQADEKQLTNVAFLPVQDKGKFNAFLNMADFHLILQKANAGDLVMPSKLTTILAVGGASIVTSSPDTTLYNVVNKYDLGYIVEPENYQLLADSILEIIADQATIEAKRENARKYAINYLNIDNIMNTFAGDVFKKVESAAFQLH</sequence>
<dbReference type="NCBIfam" id="NF007640">
    <property type="entry name" value="PRK10307.1"/>
    <property type="match status" value="1"/>
</dbReference>
<dbReference type="CDD" id="cd03794">
    <property type="entry name" value="GT4_WbuB-like"/>
    <property type="match status" value="1"/>
</dbReference>
<organism evidence="4 5">
    <name type="scientific">Mucilaginibacter robiniae</name>
    <dbReference type="NCBI Taxonomy" id="2728022"/>
    <lineage>
        <taxon>Bacteria</taxon>
        <taxon>Pseudomonadati</taxon>
        <taxon>Bacteroidota</taxon>
        <taxon>Sphingobacteriia</taxon>
        <taxon>Sphingobacteriales</taxon>
        <taxon>Sphingobacteriaceae</taxon>
        <taxon>Mucilaginibacter</taxon>
    </lineage>
</organism>
<evidence type="ECO:0000256" key="1">
    <source>
        <dbReference type="ARBA" id="ARBA00022679"/>
    </source>
</evidence>
<dbReference type="Proteomes" id="UP000503278">
    <property type="component" value="Chromosome"/>
</dbReference>
<dbReference type="GO" id="GO:0016757">
    <property type="term" value="F:glycosyltransferase activity"/>
    <property type="evidence" value="ECO:0007669"/>
    <property type="project" value="InterPro"/>
</dbReference>
<dbReference type="InterPro" id="IPR001296">
    <property type="entry name" value="Glyco_trans_1"/>
</dbReference>
<gene>
    <name evidence="4" type="ORF">HH214_14315</name>
</gene>
<evidence type="ECO:0000313" key="4">
    <source>
        <dbReference type="EMBL" id="QJD96958.1"/>
    </source>
</evidence>
<dbReference type="PANTHER" id="PTHR46401">
    <property type="entry name" value="GLYCOSYLTRANSFERASE WBBK-RELATED"/>
    <property type="match status" value="1"/>
</dbReference>
<proteinExistence type="predicted"/>
<dbReference type="EMBL" id="CP051682">
    <property type="protein sequence ID" value="QJD96958.1"/>
    <property type="molecule type" value="Genomic_DNA"/>
</dbReference>
<name>A0A7L5E324_9SPHI</name>
<reference evidence="4 5" key="1">
    <citation type="submission" date="2020-04" db="EMBL/GenBank/DDBJ databases">
        <title>Genome sequencing of novel species.</title>
        <authorList>
            <person name="Heo J."/>
            <person name="Kim S.-J."/>
            <person name="Kim J.-S."/>
            <person name="Hong S.-B."/>
            <person name="Kwon S.-W."/>
        </authorList>
    </citation>
    <scope>NUCLEOTIDE SEQUENCE [LARGE SCALE GENOMIC DNA]</scope>
    <source>
        <strain evidence="4 5">F39-2</strain>
    </source>
</reference>
<dbReference type="KEGG" id="mrob:HH214_14315"/>
<feature type="domain" description="Glycosyl transferase family 1" evidence="2">
    <location>
        <begin position="226"/>
        <end position="395"/>
    </location>
</feature>
<evidence type="ECO:0000259" key="3">
    <source>
        <dbReference type="Pfam" id="PF13579"/>
    </source>
</evidence>
<dbReference type="InterPro" id="IPR028098">
    <property type="entry name" value="Glyco_trans_4-like_N"/>
</dbReference>
<dbReference type="PANTHER" id="PTHR46401:SF2">
    <property type="entry name" value="GLYCOSYLTRANSFERASE WBBK-RELATED"/>
    <property type="match status" value="1"/>
</dbReference>
<protein>
    <submittedName>
        <fullName evidence="4">WcaI family glycosyltransferase</fullName>
    </submittedName>
</protein>
<keyword evidence="5" id="KW-1185">Reference proteome</keyword>
<dbReference type="RefSeq" id="WP_169608732.1">
    <property type="nucleotide sequence ID" value="NZ_CP051682.1"/>
</dbReference>
<dbReference type="SUPFAM" id="SSF53756">
    <property type="entry name" value="UDP-Glycosyltransferase/glycogen phosphorylase"/>
    <property type="match status" value="1"/>
</dbReference>
<dbReference type="AlphaFoldDB" id="A0A7L5E324"/>
<evidence type="ECO:0000259" key="2">
    <source>
        <dbReference type="Pfam" id="PF00534"/>
    </source>
</evidence>
<dbReference type="Pfam" id="PF00534">
    <property type="entry name" value="Glycos_transf_1"/>
    <property type="match status" value="1"/>
</dbReference>
<feature type="domain" description="Glycosyltransferase subfamily 4-like N-terminal" evidence="3">
    <location>
        <begin position="18"/>
        <end position="210"/>
    </location>
</feature>
<accession>A0A7L5E324</accession>
<dbReference type="Gene3D" id="3.40.50.2000">
    <property type="entry name" value="Glycogen Phosphorylase B"/>
    <property type="match status" value="2"/>
</dbReference>
<dbReference type="GO" id="GO:0009103">
    <property type="term" value="P:lipopolysaccharide biosynthetic process"/>
    <property type="evidence" value="ECO:0007669"/>
    <property type="project" value="TreeGrafter"/>
</dbReference>
<dbReference type="Pfam" id="PF13579">
    <property type="entry name" value="Glyco_trans_4_4"/>
    <property type="match status" value="1"/>
</dbReference>
<keyword evidence="1 4" id="KW-0808">Transferase</keyword>
<evidence type="ECO:0000313" key="5">
    <source>
        <dbReference type="Proteomes" id="UP000503278"/>
    </source>
</evidence>